<evidence type="ECO:0000259" key="15">
    <source>
        <dbReference type="PROSITE" id="PS50200"/>
    </source>
</evidence>
<dbReference type="InterPro" id="IPR003591">
    <property type="entry name" value="Leu-rich_rpt_typical-subtyp"/>
</dbReference>
<comment type="similarity">
    <text evidence="2">Belongs to the adenylyl cyclase class-3 family.</text>
</comment>
<dbReference type="InterPro" id="IPR001932">
    <property type="entry name" value="PPM-type_phosphatase-like_dom"/>
</dbReference>
<dbReference type="PROSITE" id="PS50200">
    <property type="entry name" value="RA"/>
    <property type="match status" value="1"/>
</dbReference>
<dbReference type="InterPro" id="IPR036457">
    <property type="entry name" value="PPM-type-like_dom_sf"/>
</dbReference>
<dbReference type="OrthoDB" id="2021138at2759"/>
<feature type="compositionally biased region" description="Polar residues" evidence="13">
    <location>
        <begin position="1168"/>
        <end position="1180"/>
    </location>
</feature>
<comment type="catalytic activity">
    <reaction evidence="1">
        <text>ATP = 3',5'-cyclic AMP + diphosphate</text>
        <dbReference type="Rhea" id="RHEA:15389"/>
        <dbReference type="ChEBI" id="CHEBI:30616"/>
        <dbReference type="ChEBI" id="CHEBI:33019"/>
        <dbReference type="ChEBI" id="CHEBI:58165"/>
        <dbReference type="EC" id="4.6.1.1"/>
    </reaction>
</comment>
<feature type="compositionally biased region" description="Basic and acidic residues" evidence="13">
    <location>
        <begin position="1409"/>
        <end position="1423"/>
    </location>
</feature>
<feature type="region of interest" description="Disordered" evidence="13">
    <location>
        <begin position="872"/>
        <end position="934"/>
    </location>
</feature>
<dbReference type="GO" id="GO:0035556">
    <property type="term" value="P:intracellular signal transduction"/>
    <property type="evidence" value="ECO:0007669"/>
    <property type="project" value="InterPro"/>
</dbReference>
<evidence type="ECO:0000313" key="18">
    <source>
        <dbReference type="Proteomes" id="UP001150538"/>
    </source>
</evidence>
<feature type="region of interest" description="Disordered" evidence="13">
    <location>
        <begin position="2132"/>
        <end position="2166"/>
    </location>
</feature>
<dbReference type="SMART" id="SM00332">
    <property type="entry name" value="PP2Cc"/>
    <property type="match status" value="1"/>
</dbReference>
<dbReference type="InterPro" id="IPR001054">
    <property type="entry name" value="A/G_cyclase"/>
</dbReference>
<dbReference type="SMART" id="SM00364">
    <property type="entry name" value="LRR_BAC"/>
    <property type="match status" value="13"/>
</dbReference>
<feature type="compositionally biased region" description="Polar residues" evidence="13">
    <location>
        <begin position="2143"/>
        <end position="2155"/>
    </location>
</feature>
<reference evidence="17" key="1">
    <citation type="submission" date="2022-07" db="EMBL/GenBank/DDBJ databases">
        <title>Phylogenomic reconstructions and comparative analyses of Kickxellomycotina fungi.</title>
        <authorList>
            <person name="Reynolds N.K."/>
            <person name="Stajich J.E."/>
            <person name="Barry K."/>
            <person name="Grigoriev I.V."/>
            <person name="Crous P."/>
            <person name="Smith M.E."/>
        </authorList>
    </citation>
    <scope>NUCLEOTIDE SEQUENCE</scope>
    <source>
        <strain evidence="17">NBRC 100468</strain>
    </source>
</reference>
<dbReference type="Pfam" id="PF23010">
    <property type="entry name" value="RA_3"/>
    <property type="match status" value="1"/>
</dbReference>
<feature type="compositionally biased region" description="Low complexity" evidence="13">
    <location>
        <begin position="349"/>
        <end position="368"/>
    </location>
</feature>
<feature type="domain" description="Guanylate cyclase" evidence="14">
    <location>
        <begin position="1990"/>
        <end position="2027"/>
    </location>
</feature>
<evidence type="ECO:0000256" key="1">
    <source>
        <dbReference type="ARBA" id="ARBA00001593"/>
    </source>
</evidence>
<feature type="compositionally biased region" description="Basic and acidic residues" evidence="13">
    <location>
        <begin position="10"/>
        <end position="21"/>
    </location>
</feature>
<evidence type="ECO:0000256" key="13">
    <source>
        <dbReference type="SAM" id="MobiDB-lite"/>
    </source>
</evidence>
<feature type="compositionally biased region" description="Polar residues" evidence="13">
    <location>
        <begin position="889"/>
        <end position="899"/>
    </location>
</feature>
<dbReference type="SMART" id="SM00369">
    <property type="entry name" value="LRR_TYP"/>
    <property type="match status" value="12"/>
</dbReference>
<evidence type="ECO:0000256" key="2">
    <source>
        <dbReference type="ARBA" id="ARBA00005381"/>
    </source>
</evidence>
<feature type="compositionally biased region" description="Polar residues" evidence="13">
    <location>
        <begin position="979"/>
        <end position="989"/>
    </location>
</feature>
<evidence type="ECO:0000256" key="3">
    <source>
        <dbReference type="ARBA" id="ARBA00012201"/>
    </source>
</evidence>
<dbReference type="SMART" id="SM00044">
    <property type="entry name" value="CYCc"/>
    <property type="match status" value="1"/>
</dbReference>
<dbReference type="Proteomes" id="UP001150538">
    <property type="component" value="Unassembled WGS sequence"/>
</dbReference>
<feature type="compositionally biased region" description="Low complexity" evidence="13">
    <location>
        <begin position="1689"/>
        <end position="1707"/>
    </location>
</feature>
<evidence type="ECO:0000256" key="4">
    <source>
        <dbReference type="ARBA" id="ARBA00021420"/>
    </source>
</evidence>
<feature type="domain" description="Guanylate cyclase" evidence="14">
    <location>
        <begin position="1778"/>
        <end position="1830"/>
    </location>
</feature>
<gene>
    <name evidence="17" type="ORF">H4219_002216</name>
</gene>
<keyword evidence="18" id="KW-1185">Reference proteome</keyword>
<feature type="compositionally biased region" description="Low complexity" evidence="13">
    <location>
        <begin position="208"/>
        <end position="217"/>
    </location>
</feature>
<organism evidence="17 18">
    <name type="scientific">Mycoemilia scoparia</name>
    <dbReference type="NCBI Taxonomy" id="417184"/>
    <lineage>
        <taxon>Eukaryota</taxon>
        <taxon>Fungi</taxon>
        <taxon>Fungi incertae sedis</taxon>
        <taxon>Zoopagomycota</taxon>
        <taxon>Kickxellomycotina</taxon>
        <taxon>Kickxellomycetes</taxon>
        <taxon>Kickxellales</taxon>
        <taxon>Kickxellaceae</taxon>
        <taxon>Mycoemilia</taxon>
    </lineage>
</organism>
<dbReference type="Pfam" id="PF13855">
    <property type="entry name" value="LRR_8"/>
    <property type="match status" value="3"/>
</dbReference>
<dbReference type="Pfam" id="PF00481">
    <property type="entry name" value="PP2C"/>
    <property type="match status" value="1"/>
</dbReference>
<keyword evidence="9" id="KW-0115">cAMP biosynthesis</keyword>
<dbReference type="PANTHER" id="PTHR48051:SF1">
    <property type="entry name" value="RAS SUPPRESSOR PROTEIN 1"/>
    <property type="match status" value="1"/>
</dbReference>
<dbReference type="InterPro" id="IPR001611">
    <property type="entry name" value="Leu-rich_rpt"/>
</dbReference>
<keyword evidence="8" id="KW-0460">Magnesium</keyword>
<dbReference type="PROSITE" id="PS50125">
    <property type="entry name" value="GUANYLATE_CYCLASE_2"/>
    <property type="match status" value="2"/>
</dbReference>
<dbReference type="GO" id="GO:0005737">
    <property type="term" value="C:cytoplasm"/>
    <property type="evidence" value="ECO:0007669"/>
    <property type="project" value="TreeGrafter"/>
</dbReference>
<feature type="region of interest" description="Disordered" evidence="13">
    <location>
        <begin position="1308"/>
        <end position="1423"/>
    </location>
</feature>
<keyword evidence="7" id="KW-0677">Repeat</keyword>
<dbReference type="InterPro" id="IPR000159">
    <property type="entry name" value="RA_dom"/>
</dbReference>
<dbReference type="Gene3D" id="3.60.40.10">
    <property type="entry name" value="PPM-type phosphatase domain"/>
    <property type="match status" value="1"/>
</dbReference>
<feature type="region of interest" description="Disordered" evidence="13">
    <location>
        <begin position="329"/>
        <end position="368"/>
    </location>
</feature>
<dbReference type="Gene3D" id="3.80.10.10">
    <property type="entry name" value="Ribonuclease Inhibitor"/>
    <property type="match status" value="3"/>
</dbReference>
<feature type="region of interest" description="Disordered" evidence="13">
    <location>
        <begin position="1161"/>
        <end position="1194"/>
    </location>
</feature>
<feature type="region of interest" description="Disordered" evidence="13">
    <location>
        <begin position="969"/>
        <end position="1008"/>
    </location>
</feature>
<dbReference type="CDD" id="cd17214">
    <property type="entry name" value="RA_CYR1_like"/>
    <property type="match status" value="1"/>
</dbReference>
<feature type="region of interest" description="Disordered" evidence="13">
    <location>
        <begin position="79"/>
        <end position="141"/>
    </location>
</feature>
<proteinExistence type="inferred from homology"/>
<feature type="region of interest" description="Disordered" evidence="13">
    <location>
        <begin position="174"/>
        <end position="274"/>
    </location>
</feature>
<dbReference type="SUPFAM" id="SSF81606">
    <property type="entry name" value="PP2C-like"/>
    <property type="match status" value="1"/>
</dbReference>
<evidence type="ECO:0000259" key="14">
    <source>
        <dbReference type="PROSITE" id="PS50125"/>
    </source>
</evidence>
<dbReference type="SMART" id="SM00365">
    <property type="entry name" value="LRR_SD22"/>
    <property type="match status" value="5"/>
</dbReference>
<keyword evidence="6" id="KW-0479">Metal-binding</keyword>
<dbReference type="SUPFAM" id="SSF55073">
    <property type="entry name" value="Nucleotide cyclase"/>
    <property type="match status" value="1"/>
</dbReference>
<evidence type="ECO:0000256" key="8">
    <source>
        <dbReference type="ARBA" id="ARBA00022842"/>
    </source>
</evidence>
<evidence type="ECO:0000256" key="6">
    <source>
        <dbReference type="ARBA" id="ARBA00022723"/>
    </source>
</evidence>
<dbReference type="PROSITE" id="PS51746">
    <property type="entry name" value="PPM_2"/>
    <property type="match status" value="1"/>
</dbReference>
<feature type="compositionally biased region" description="Basic and acidic residues" evidence="13">
    <location>
        <begin position="1670"/>
        <end position="1686"/>
    </location>
</feature>
<accession>A0A9W8A4M4</accession>
<dbReference type="SUPFAM" id="SSF52058">
    <property type="entry name" value="L domain-like"/>
    <property type="match status" value="2"/>
</dbReference>
<feature type="compositionally biased region" description="Polar residues" evidence="13">
    <location>
        <begin position="28"/>
        <end position="41"/>
    </location>
</feature>
<feature type="compositionally biased region" description="Low complexity" evidence="13">
    <location>
        <begin position="87"/>
        <end position="107"/>
    </location>
</feature>
<protein>
    <recommendedName>
        <fullName evidence="4">Adenylate cyclase</fullName>
        <ecNumber evidence="3">4.6.1.1</ecNumber>
    </recommendedName>
    <alternativeName>
        <fullName evidence="11">ATP pyrophosphate-lyase</fullName>
    </alternativeName>
    <alternativeName>
        <fullName evidence="12">Adenylyl cyclase</fullName>
    </alternativeName>
</protein>
<feature type="compositionally biased region" description="Polar residues" evidence="13">
    <location>
        <begin position="240"/>
        <end position="263"/>
    </location>
</feature>
<feature type="compositionally biased region" description="Low complexity" evidence="13">
    <location>
        <begin position="1360"/>
        <end position="1376"/>
    </location>
</feature>
<evidence type="ECO:0000256" key="5">
    <source>
        <dbReference type="ARBA" id="ARBA00022614"/>
    </source>
</evidence>
<dbReference type="PROSITE" id="PS51450">
    <property type="entry name" value="LRR"/>
    <property type="match status" value="5"/>
</dbReference>
<evidence type="ECO:0000256" key="7">
    <source>
        <dbReference type="ARBA" id="ARBA00022737"/>
    </source>
</evidence>
<dbReference type="Pfam" id="PF00211">
    <property type="entry name" value="Guanylate_cyc"/>
    <property type="match status" value="1"/>
</dbReference>
<dbReference type="InterPro" id="IPR032675">
    <property type="entry name" value="LRR_dom_sf"/>
</dbReference>
<dbReference type="EMBL" id="JANBPU010000033">
    <property type="protein sequence ID" value="KAJ1919062.1"/>
    <property type="molecule type" value="Genomic_DNA"/>
</dbReference>
<comment type="caution">
    <text evidence="17">The sequence shown here is derived from an EMBL/GenBank/DDBJ whole genome shotgun (WGS) entry which is preliminary data.</text>
</comment>
<evidence type="ECO:0000256" key="9">
    <source>
        <dbReference type="ARBA" id="ARBA00022998"/>
    </source>
</evidence>
<dbReference type="InterPro" id="IPR055071">
    <property type="entry name" value="RA_PHLPP-like"/>
</dbReference>
<keyword evidence="10" id="KW-0456">Lyase</keyword>
<feature type="compositionally biased region" description="Basic residues" evidence="13">
    <location>
        <begin position="113"/>
        <end position="122"/>
    </location>
</feature>
<feature type="compositionally biased region" description="Basic and acidic residues" evidence="13">
    <location>
        <begin position="1321"/>
        <end position="1335"/>
    </location>
</feature>
<name>A0A9W8A4M4_9FUNG</name>
<dbReference type="PANTHER" id="PTHR48051">
    <property type="match status" value="1"/>
</dbReference>
<feature type="region of interest" description="Disordered" evidence="13">
    <location>
        <begin position="1646"/>
        <end position="1712"/>
    </location>
</feature>
<evidence type="ECO:0000256" key="12">
    <source>
        <dbReference type="ARBA" id="ARBA00032637"/>
    </source>
</evidence>
<feature type="compositionally biased region" description="Polar residues" evidence="13">
    <location>
        <begin position="1889"/>
        <end position="1907"/>
    </location>
</feature>
<feature type="region of interest" description="Disordered" evidence="13">
    <location>
        <begin position="1"/>
        <end position="66"/>
    </location>
</feature>
<dbReference type="EC" id="4.6.1.1" evidence="3"/>
<evidence type="ECO:0000259" key="16">
    <source>
        <dbReference type="PROSITE" id="PS51746"/>
    </source>
</evidence>
<dbReference type="GO" id="GO:0006171">
    <property type="term" value="P:cAMP biosynthetic process"/>
    <property type="evidence" value="ECO:0007669"/>
    <property type="project" value="UniProtKB-KW"/>
</dbReference>
<dbReference type="CDD" id="cd00143">
    <property type="entry name" value="PP2Cc"/>
    <property type="match status" value="1"/>
</dbReference>
<feature type="domain" description="Ras-associating" evidence="15">
    <location>
        <begin position="372"/>
        <end position="463"/>
    </location>
</feature>
<keyword evidence="5" id="KW-0433">Leucine-rich repeat</keyword>
<feature type="compositionally biased region" description="Polar residues" evidence="13">
    <location>
        <begin position="922"/>
        <end position="931"/>
    </location>
</feature>
<feature type="compositionally biased region" description="Low complexity" evidence="13">
    <location>
        <begin position="1646"/>
        <end position="1655"/>
    </location>
</feature>
<evidence type="ECO:0000256" key="11">
    <source>
        <dbReference type="ARBA" id="ARBA00032597"/>
    </source>
</evidence>
<dbReference type="Gene3D" id="3.30.70.1230">
    <property type="entry name" value="Nucleotide cyclase"/>
    <property type="match status" value="1"/>
</dbReference>
<feature type="domain" description="PPM-type phosphatase" evidence="16">
    <location>
        <begin position="1242"/>
        <end position="1609"/>
    </location>
</feature>
<dbReference type="InterPro" id="IPR050216">
    <property type="entry name" value="LRR_domain-containing"/>
</dbReference>
<evidence type="ECO:0000313" key="17">
    <source>
        <dbReference type="EMBL" id="KAJ1919062.1"/>
    </source>
</evidence>
<dbReference type="GO" id="GO:0046872">
    <property type="term" value="F:metal ion binding"/>
    <property type="evidence" value="ECO:0007669"/>
    <property type="project" value="UniProtKB-KW"/>
</dbReference>
<dbReference type="GO" id="GO:0004016">
    <property type="term" value="F:adenylate cyclase activity"/>
    <property type="evidence" value="ECO:0007669"/>
    <property type="project" value="UniProtKB-EC"/>
</dbReference>
<evidence type="ECO:0000256" key="10">
    <source>
        <dbReference type="ARBA" id="ARBA00023239"/>
    </source>
</evidence>
<feature type="compositionally biased region" description="Basic and acidic residues" evidence="13">
    <location>
        <begin position="1380"/>
        <end position="1401"/>
    </location>
</feature>
<feature type="region of interest" description="Disordered" evidence="13">
    <location>
        <begin position="1889"/>
        <end position="1962"/>
    </location>
</feature>
<dbReference type="InterPro" id="IPR029787">
    <property type="entry name" value="Nucleotide_cyclase"/>
</dbReference>
<sequence length="2328" mass="255604">MSLFRRKKSRENLRQRGHSERGTPSPDAGNSNGDQRSSPRSNIHGWRAGVFGGHTPNRNNAGAQQGFYRINNGGSAGIGGRGGAGSGTSINNVNSSTTPPNITNSSSGGWFKRSVKHHHSHHSNSTPPGKGSNAGLGGPIQLDTDFSDLSEFVDLTQLRRPSLASSAATADSLKGVGASSQQTGGSHQYPRLPGHLGGEGDGGPFAQDLLSLDLSSSPHKAANQNAQGRGKESIGLEPSLFTSFPDGSSNDNDFLGSRTTLTTPGHDGAADPLHRQRNTQYFGAISQSSLDMSPMASVAMDSLSQINVPGPGLRDGSAKKIETWAPPESWAVLQPPPNTDANDGANQVGGQADSSDSDSDGSAGSDAMSDGKLYSLRICREDSTFGTFSCRLSTTTNEFMNMASKKFFISDIAKYCLYMEKANGLDRMLGPNERPAAIFKNYLRQMGYCPEDGITWQGREDNSYLCRFTLSKAVIPKVSPNIEDDIDSFEKVDLRFRKLQTVPVFLYARAAEIEALNISKNPGLNFPTDFVQQCENLNELRLATCRLTRCPPSLQFLPQLTFLDLSGNRLKRLRNAPFGHLKQLKTLMLRNNRLVELPQSMTMLKHLETLNASNNNFSSFPEVIVTITSLKDLDLSFNRIPSVPDTICELDQLKRLVLMANGLGGELPDVISTLTDLTELDVRRNNLQSLSKIASLPNLAKLRSDDNRVTQVRVEIRKAEFLSLSGNKLIQFRLFNPSFTLSELDISKNQLTELEKDLFEHLPNVRRLILNNNHLVSLPTSIHHLKYLEVLRCTNNTLVSLPVELTTLENLIELDLHNNNLRSLPAEIWYMPNLMSLNLSSNLLEQFPHPSALETLQPRHDGPSSVRAMGVTTVSSASRQGGSGGKNGAENSSDNSLAKSNKIGRLKSSDGSIDLDPHISDQHSSSQNSIPVSMRRNSRNRYGQYNPLVGSQAVGEAAGKDRQLTVSFADQGGGASRPSVASTGSSTPVTPLPKTEKPRKYTPASPPPLSKSLKILRLGENHLDDEFFLIVLYLPKLTHLNLSYNDLFNLSSAAMSQLPALTELHLSGTQISVIPEEEPNVQYWPSLKTLHINSNKLQTLPAWFTKLKHLSVLDAGSNSLKYNISNWQYDWNWNWNPDLKYLNLSYNERLEIKGPHFYNRSLHEHHNPNSSHRSLNTARTGPSVVGGGGGGADSEPSADVSNFYRLTQLQVLGLLQLTVLVPLPEETPNRRVRTTDDIRLVRYGMADSLGKSQYVSAKDMVISRFRRSEDEILFGMFHAHKSTKESGVVINYLCDHFGYVLRQELDKVDNETSESEGPEPEASHIDRTNEGESAKHIGGSDMLSPINGSVAQPDGDANISAPTTSSRRPSEPTSNSLHNDSTKELSLKEQDHNGREKDSVHSSHPGRHRSTERSHRASVKGVKDSLRRTFLTVNKDLGTCNLGISGRNRDDSHSTGATATIAFVQNRVLYVANVGDTLAVLSWRGNPVMMSSKHDPYDNHEMWRIRKMGGYISQQGLVQGQLGLTRAFGYFSLLPIVNANPSIFSRHLTEEDEFLIIANRALWNVMTPQTATDIARKHWRGPAQAAERLRDYAISYGATETVMVMVIEFTPLFAKDVARPSRGFSVRESVHTKPVRRLLYLQQQQRQQQMQAQEQHLSKHASVYSSLEEDAARRLSRTEGSHRDPSQKTSYSIRSSLSGSRESLTGSFSDMSMPMNMHQIPLTADQSYNINRSNVPGSSHSDMVIRSRRLRDREGSGPGDSMLARLGREVPPPIGEVALVFTDVKNSTAQWDMHPAAMRSAIKIHNSIMRRTLRLIGGYEVKTEGDAFMVSFSTIAGALRWCLEVQLNLLNADWPQEILDSENGKPIYWDAETNTVQALPHALLPSCSSGINSSTTNNEGSGQQTGDDPNMYTRSGVEGSSRAIIPSQHPRSASSGDIYSRERRPSEISPVRSTSAGTIGKTLEKNSGITALSAPPNGCEESGRTLIYRGLRVRMGVHFGTPVCEEDPVTGRMDYFGPMVNRAARVSGAADGGQIFLSQDVIDEVYAIHELFNRMDEENIKDVREIIKEATLANDVKVLRELGINYVFIDERKLKGLETPESLYMVYPDPLKSRFALGHNGVPPEAVKEHLLSQDDGMPPSGQAVSEGTGSSGQNKPADPRSDGEARLISDSATLSRIDEENSGALAPTATSSAFIPGASSMMYISASEAPIPWTTDAKQLEHLHLLAHRLEYLAASCLASNKSHLLTHHESVAGIYSSTCPLMFDVNRLSDVEYRQAVLGSAVRRIECAMIAIDRGTSPSLKQTVRTIIESIMNPQTGSARTSHGLL</sequence>